<evidence type="ECO:0000313" key="5">
    <source>
        <dbReference type="EMBL" id="CAF3976925.1"/>
    </source>
</evidence>
<organism evidence="4 7">
    <name type="scientific">Didymodactylos carnosus</name>
    <dbReference type="NCBI Taxonomy" id="1234261"/>
    <lineage>
        <taxon>Eukaryota</taxon>
        <taxon>Metazoa</taxon>
        <taxon>Spiralia</taxon>
        <taxon>Gnathifera</taxon>
        <taxon>Rotifera</taxon>
        <taxon>Eurotatoria</taxon>
        <taxon>Bdelloidea</taxon>
        <taxon>Philodinida</taxon>
        <taxon>Philodinidae</taxon>
        <taxon>Didymodactylos</taxon>
    </lineage>
</organism>
<accession>A0A815D5S3</accession>
<dbReference type="Proteomes" id="UP000682733">
    <property type="component" value="Unassembled WGS sequence"/>
</dbReference>
<evidence type="ECO:0000313" key="7">
    <source>
        <dbReference type="Proteomes" id="UP000663829"/>
    </source>
</evidence>
<dbReference type="InterPro" id="IPR033462">
    <property type="entry name" value="Cache_3-Cache_2"/>
</dbReference>
<protein>
    <recommendedName>
        <fullName evidence="2">Cache 3/Cache 2 fusion domain-containing protein</fullName>
    </recommendedName>
</protein>
<evidence type="ECO:0000256" key="1">
    <source>
        <dbReference type="SAM" id="SignalP"/>
    </source>
</evidence>
<dbReference type="Pfam" id="PF17201">
    <property type="entry name" value="Cache_3-Cache_2"/>
    <property type="match status" value="1"/>
</dbReference>
<evidence type="ECO:0000313" key="3">
    <source>
        <dbReference type="EMBL" id="CAF1165333.1"/>
    </source>
</evidence>
<keyword evidence="7" id="KW-1185">Reference proteome</keyword>
<dbReference type="Proteomes" id="UP000663829">
    <property type="component" value="Unassembled WGS sequence"/>
</dbReference>
<sequence>MRIFLVTSAICVLVLFTGITADSNAAAFAKCRAINKKVHLFLNEFTKLAKKLNPHLLIGYNVQTVNDSNYVRGFLYGAGYSTPKDEHPGTVYSDTANLQLINQQKVIQGKDNNFLAVPFKQLNNQTIFYTAQSSPNSNTAELDPSTTTSYAIALMIEQVRKFYEIDAKAVYSYFVKDISINQYIRVFTTTPDINGHYATGESLSQTVASVMDAGKVYKGKVVLFGKNYIAVYRTYNSFSTKVVIGSAVLA</sequence>
<dbReference type="EMBL" id="CAJNOQ010012307">
    <property type="protein sequence ID" value="CAF1297040.1"/>
    <property type="molecule type" value="Genomic_DNA"/>
</dbReference>
<comment type="caution">
    <text evidence="4">The sequence shown here is derived from an EMBL/GenBank/DDBJ whole genome shotgun (WGS) entry which is preliminary data.</text>
</comment>
<dbReference type="GO" id="GO:0005886">
    <property type="term" value="C:plasma membrane"/>
    <property type="evidence" value="ECO:0007669"/>
    <property type="project" value="UniProtKB-SubCell"/>
</dbReference>
<feature type="domain" description="Cache 3/Cache 2 fusion" evidence="2">
    <location>
        <begin position="151"/>
        <end position="245"/>
    </location>
</feature>
<evidence type="ECO:0000313" key="6">
    <source>
        <dbReference type="EMBL" id="CAF4113508.1"/>
    </source>
</evidence>
<dbReference type="AlphaFoldDB" id="A0A815D5S3"/>
<feature type="chain" id="PRO_5035604939" description="Cache 3/Cache 2 fusion domain-containing protein" evidence="1">
    <location>
        <begin position="22"/>
        <end position="250"/>
    </location>
</feature>
<dbReference type="Proteomes" id="UP000681722">
    <property type="component" value="Unassembled WGS sequence"/>
</dbReference>
<dbReference type="EMBL" id="CAJOBC010035498">
    <property type="protein sequence ID" value="CAF4113508.1"/>
    <property type="molecule type" value="Genomic_DNA"/>
</dbReference>
<keyword evidence="1" id="KW-0732">Signal</keyword>
<dbReference type="EMBL" id="CAJNOK010012529">
    <property type="protein sequence ID" value="CAF1165333.1"/>
    <property type="molecule type" value="Genomic_DNA"/>
</dbReference>
<evidence type="ECO:0000313" key="4">
    <source>
        <dbReference type="EMBL" id="CAF1297040.1"/>
    </source>
</evidence>
<dbReference type="EMBL" id="CAJOBA010034051">
    <property type="protein sequence ID" value="CAF3976925.1"/>
    <property type="molecule type" value="Genomic_DNA"/>
</dbReference>
<gene>
    <name evidence="4" type="ORF">GPM918_LOCUS28328</name>
    <name evidence="3" type="ORF">OVA965_LOCUS22299</name>
    <name evidence="6" type="ORF">SRO942_LOCUS28819</name>
    <name evidence="5" type="ORF">TMI583_LOCUS23010</name>
</gene>
<evidence type="ECO:0000259" key="2">
    <source>
        <dbReference type="Pfam" id="PF17201"/>
    </source>
</evidence>
<name>A0A815D5S3_9BILA</name>
<reference evidence="4" key="1">
    <citation type="submission" date="2021-02" db="EMBL/GenBank/DDBJ databases">
        <authorList>
            <person name="Nowell W R."/>
        </authorList>
    </citation>
    <scope>NUCLEOTIDE SEQUENCE</scope>
</reference>
<dbReference type="Proteomes" id="UP000677228">
    <property type="component" value="Unassembled WGS sequence"/>
</dbReference>
<proteinExistence type="predicted"/>
<feature type="signal peptide" evidence="1">
    <location>
        <begin position="1"/>
        <end position="21"/>
    </location>
</feature>